<name>A0AAD7JXB7_9AGAR</name>
<evidence type="ECO:0000256" key="1">
    <source>
        <dbReference type="SAM" id="MobiDB-lite"/>
    </source>
</evidence>
<keyword evidence="3" id="KW-1185">Reference proteome</keyword>
<feature type="compositionally biased region" description="Basic and acidic residues" evidence="1">
    <location>
        <begin position="80"/>
        <end position="89"/>
    </location>
</feature>
<feature type="region of interest" description="Disordered" evidence="1">
    <location>
        <begin position="62"/>
        <end position="89"/>
    </location>
</feature>
<organism evidence="2 3">
    <name type="scientific">Mycena metata</name>
    <dbReference type="NCBI Taxonomy" id="1033252"/>
    <lineage>
        <taxon>Eukaryota</taxon>
        <taxon>Fungi</taxon>
        <taxon>Dikarya</taxon>
        <taxon>Basidiomycota</taxon>
        <taxon>Agaricomycotina</taxon>
        <taxon>Agaricomycetes</taxon>
        <taxon>Agaricomycetidae</taxon>
        <taxon>Agaricales</taxon>
        <taxon>Marasmiineae</taxon>
        <taxon>Mycenaceae</taxon>
        <taxon>Mycena</taxon>
    </lineage>
</organism>
<accession>A0AAD7JXB7</accession>
<proteinExistence type="predicted"/>
<reference evidence="2" key="1">
    <citation type="submission" date="2023-03" db="EMBL/GenBank/DDBJ databases">
        <title>Massive genome expansion in bonnet fungi (Mycena s.s.) driven by repeated elements and novel gene families across ecological guilds.</title>
        <authorList>
            <consortium name="Lawrence Berkeley National Laboratory"/>
            <person name="Harder C.B."/>
            <person name="Miyauchi S."/>
            <person name="Viragh M."/>
            <person name="Kuo A."/>
            <person name="Thoen E."/>
            <person name="Andreopoulos B."/>
            <person name="Lu D."/>
            <person name="Skrede I."/>
            <person name="Drula E."/>
            <person name="Henrissat B."/>
            <person name="Morin E."/>
            <person name="Kohler A."/>
            <person name="Barry K."/>
            <person name="LaButti K."/>
            <person name="Morin E."/>
            <person name="Salamov A."/>
            <person name="Lipzen A."/>
            <person name="Mereny Z."/>
            <person name="Hegedus B."/>
            <person name="Baldrian P."/>
            <person name="Stursova M."/>
            <person name="Weitz H."/>
            <person name="Taylor A."/>
            <person name="Grigoriev I.V."/>
            <person name="Nagy L.G."/>
            <person name="Martin F."/>
            <person name="Kauserud H."/>
        </authorList>
    </citation>
    <scope>NUCLEOTIDE SEQUENCE</scope>
    <source>
        <strain evidence="2">CBHHK182m</strain>
    </source>
</reference>
<dbReference type="AlphaFoldDB" id="A0AAD7JXB7"/>
<gene>
    <name evidence="2" type="ORF">B0H16DRAFT_1513486</name>
</gene>
<comment type="caution">
    <text evidence="2">The sequence shown here is derived from an EMBL/GenBank/DDBJ whole genome shotgun (WGS) entry which is preliminary data.</text>
</comment>
<dbReference type="EMBL" id="JARKIB010000014">
    <property type="protein sequence ID" value="KAJ7772463.1"/>
    <property type="molecule type" value="Genomic_DNA"/>
</dbReference>
<dbReference type="Proteomes" id="UP001215598">
    <property type="component" value="Unassembled WGS sequence"/>
</dbReference>
<evidence type="ECO:0000313" key="3">
    <source>
        <dbReference type="Proteomes" id="UP001215598"/>
    </source>
</evidence>
<sequence length="161" mass="17884">MDEQQCSRVIPSRPTFFSCCLWFLHLTYLFSLSFSSTAARTVVGVLWTTRALRTLPAQFSGHQCKPRDGSTSARYSPRGQAEDVPKHRDDAPLCRAGQVVPSYLVSAPQLFSRAHWGNHACARMSGCLPHPIVLRSLTAGSTQKNGLRTRGLRVWTRLGDP</sequence>
<protein>
    <submittedName>
        <fullName evidence="2">Uncharacterized protein</fullName>
    </submittedName>
</protein>
<evidence type="ECO:0000313" key="2">
    <source>
        <dbReference type="EMBL" id="KAJ7772463.1"/>
    </source>
</evidence>